<keyword evidence="7" id="KW-1185">Reference proteome</keyword>
<dbReference type="Pfam" id="PF01609">
    <property type="entry name" value="DDE_Tnp_1"/>
    <property type="match status" value="1"/>
</dbReference>
<keyword evidence="2" id="KW-0815">Transposition</keyword>
<comment type="similarity">
    <text evidence="1">Belongs to the transposase 11 family.</text>
</comment>
<keyword evidence="3" id="KW-0238">DNA-binding</keyword>
<evidence type="ECO:0000256" key="1">
    <source>
        <dbReference type="ARBA" id="ARBA00010075"/>
    </source>
</evidence>
<reference evidence="6 7" key="1">
    <citation type="submission" date="2019-07" db="EMBL/GenBank/DDBJ databases">
        <authorList>
            <person name="Hibberd C M."/>
            <person name="Gehrig L. J."/>
            <person name="Chang H.-W."/>
            <person name="Venkatesh S."/>
        </authorList>
    </citation>
    <scope>NUCLEOTIDE SEQUENCE [LARGE SCALE GENOMIC DNA]</scope>
    <source>
        <strain evidence="6">Ruminococcus_torques_SSTS_Bg7063</strain>
    </source>
</reference>
<dbReference type="InterPro" id="IPR002559">
    <property type="entry name" value="Transposase_11"/>
</dbReference>
<dbReference type="InterPro" id="IPR047952">
    <property type="entry name" value="Transpos_IS4"/>
</dbReference>
<evidence type="ECO:0000313" key="7">
    <source>
        <dbReference type="Proteomes" id="UP000363661"/>
    </source>
</evidence>
<evidence type="ECO:0000256" key="4">
    <source>
        <dbReference type="ARBA" id="ARBA00023172"/>
    </source>
</evidence>
<dbReference type="GO" id="GO:0004803">
    <property type="term" value="F:transposase activity"/>
    <property type="evidence" value="ECO:0007669"/>
    <property type="project" value="InterPro"/>
</dbReference>
<dbReference type="EMBL" id="CABHNA010000036">
    <property type="protein sequence ID" value="VUW99923.1"/>
    <property type="molecule type" value="Genomic_DNA"/>
</dbReference>
<evidence type="ECO:0000259" key="5">
    <source>
        <dbReference type="Pfam" id="PF01609"/>
    </source>
</evidence>
<evidence type="ECO:0000313" key="6">
    <source>
        <dbReference type="EMBL" id="VUW99923.1"/>
    </source>
</evidence>
<name>A0A564SYN8_9FIRM</name>
<dbReference type="GO" id="GO:0003677">
    <property type="term" value="F:DNA binding"/>
    <property type="evidence" value="ECO:0007669"/>
    <property type="project" value="UniProtKB-KW"/>
</dbReference>
<dbReference type="InterPro" id="IPR012337">
    <property type="entry name" value="RNaseH-like_sf"/>
</dbReference>
<feature type="domain" description="Transposase IS4-like" evidence="5">
    <location>
        <begin position="107"/>
        <end position="359"/>
    </location>
</feature>
<dbReference type="NCBIfam" id="NF033592">
    <property type="entry name" value="transpos_IS4_1"/>
    <property type="match status" value="1"/>
</dbReference>
<dbReference type="Gene3D" id="3.90.350.10">
    <property type="entry name" value="Transposase Inhibitor Protein From Tn5, Chain A, domain 1"/>
    <property type="match status" value="1"/>
</dbReference>
<sequence>MNLSPESVKKTLLNKVNELSASSWQYTKKPTDFTRNRKISFSDVLLSTISMQKSASKTELLKYFDFNASAPTASALIQQRKKISPEAFDSLFYSFSNAFFLDKTLKGYDPIAVDGSDIYIPRNPKDPDTYRVTDRYNKGFNMIHLNAAYNLLSHLYTDVILQPLNHINEYIAMCDIIDHYTATNPTRKPLFIADRGFVSFNVFAHAIENNAYFLVRARESNPRSMLATIKLPDSPEYDIIFERWLTRKNTKTVKAEPEVYKTIANRTFDYLDPKSKNLYYISFRIVSFVLPNGNTEVVYTNLPKEDFSTEELRELYNMRWGIETSFRDIKYAAGLLFFHSRKKDLVIQEIYAKLILYNFCELITGAIVVEKKERKYSYRINFSIAIAICTEFLRRSCASPPIDVIALIGRELIAVRPDRRNPRYLRARTATTFQYR</sequence>
<dbReference type="GO" id="GO:0006313">
    <property type="term" value="P:DNA transposition"/>
    <property type="evidence" value="ECO:0007669"/>
    <property type="project" value="InterPro"/>
</dbReference>
<dbReference type="RefSeq" id="WP_144366586.1">
    <property type="nucleotide sequence ID" value="NZ_CABHNA010000036.1"/>
</dbReference>
<evidence type="ECO:0000256" key="2">
    <source>
        <dbReference type="ARBA" id="ARBA00022578"/>
    </source>
</evidence>
<gene>
    <name evidence="6" type="ORF">RTSSTS7063_00748</name>
</gene>
<accession>A0A564SYN8</accession>
<dbReference type="PANTHER" id="PTHR33258">
    <property type="entry name" value="TRANSPOSASE INSL FOR INSERTION SEQUENCE ELEMENT IS186A-RELATED"/>
    <property type="match status" value="1"/>
</dbReference>
<dbReference type="AlphaFoldDB" id="A0A564SYN8"/>
<dbReference type="PANTHER" id="PTHR33258:SF1">
    <property type="entry name" value="TRANSPOSASE INSL FOR INSERTION SEQUENCE ELEMENT IS186A-RELATED"/>
    <property type="match status" value="1"/>
</dbReference>
<evidence type="ECO:0000256" key="3">
    <source>
        <dbReference type="ARBA" id="ARBA00023125"/>
    </source>
</evidence>
<proteinExistence type="inferred from homology"/>
<protein>
    <submittedName>
        <fullName evidence="6">Transposase DDE domain protein</fullName>
    </submittedName>
</protein>
<organism evidence="6 7">
    <name type="scientific">[Ruminococcus] torques</name>
    <dbReference type="NCBI Taxonomy" id="33039"/>
    <lineage>
        <taxon>Bacteria</taxon>
        <taxon>Bacillati</taxon>
        <taxon>Bacillota</taxon>
        <taxon>Clostridia</taxon>
        <taxon>Lachnospirales</taxon>
        <taxon>Lachnospiraceae</taxon>
        <taxon>Mediterraneibacter</taxon>
    </lineage>
</organism>
<dbReference type="Proteomes" id="UP000363661">
    <property type="component" value="Unassembled WGS sequence"/>
</dbReference>
<dbReference type="SUPFAM" id="SSF53098">
    <property type="entry name" value="Ribonuclease H-like"/>
    <property type="match status" value="1"/>
</dbReference>
<keyword evidence="4" id="KW-0233">DNA recombination</keyword>